<protein>
    <submittedName>
        <fullName evidence="1">Uncharacterized protein</fullName>
    </submittedName>
</protein>
<evidence type="ECO:0000313" key="1">
    <source>
        <dbReference type="EMBL" id="KAF7839105.1"/>
    </source>
</evidence>
<sequence length="51" mass="6104">MAIRHSKSHRIHGLYEIRKVITRKLQSRPIYEPDNCLKGIPKYLKENFDPL</sequence>
<accession>A0A834X718</accession>
<dbReference type="EMBL" id="JAAIUW010000003">
    <property type="protein sequence ID" value="KAF7839105.1"/>
    <property type="molecule type" value="Genomic_DNA"/>
</dbReference>
<dbReference type="Proteomes" id="UP000634136">
    <property type="component" value="Unassembled WGS sequence"/>
</dbReference>
<comment type="caution">
    <text evidence="1">The sequence shown here is derived from an EMBL/GenBank/DDBJ whole genome shotgun (WGS) entry which is preliminary data.</text>
</comment>
<dbReference type="AlphaFoldDB" id="A0A834X718"/>
<organism evidence="1 2">
    <name type="scientific">Senna tora</name>
    <dbReference type="NCBI Taxonomy" id="362788"/>
    <lineage>
        <taxon>Eukaryota</taxon>
        <taxon>Viridiplantae</taxon>
        <taxon>Streptophyta</taxon>
        <taxon>Embryophyta</taxon>
        <taxon>Tracheophyta</taxon>
        <taxon>Spermatophyta</taxon>
        <taxon>Magnoliopsida</taxon>
        <taxon>eudicotyledons</taxon>
        <taxon>Gunneridae</taxon>
        <taxon>Pentapetalae</taxon>
        <taxon>rosids</taxon>
        <taxon>fabids</taxon>
        <taxon>Fabales</taxon>
        <taxon>Fabaceae</taxon>
        <taxon>Caesalpinioideae</taxon>
        <taxon>Cassia clade</taxon>
        <taxon>Senna</taxon>
    </lineage>
</organism>
<keyword evidence="2" id="KW-1185">Reference proteome</keyword>
<proteinExistence type="predicted"/>
<name>A0A834X718_9FABA</name>
<evidence type="ECO:0000313" key="2">
    <source>
        <dbReference type="Proteomes" id="UP000634136"/>
    </source>
</evidence>
<gene>
    <name evidence="1" type="ORF">G2W53_007587</name>
</gene>
<reference evidence="1" key="1">
    <citation type="submission" date="2020-09" db="EMBL/GenBank/DDBJ databases">
        <title>Genome-Enabled Discovery of Anthraquinone Biosynthesis in Senna tora.</title>
        <authorList>
            <person name="Kang S.-H."/>
            <person name="Pandey R.P."/>
            <person name="Lee C.-M."/>
            <person name="Sim J.-S."/>
            <person name="Jeong J.-T."/>
            <person name="Choi B.-S."/>
            <person name="Jung M."/>
            <person name="Ginzburg D."/>
            <person name="Zhao K."/>
            <person name="Won S.Y."/>
            <person name="Oh T.-J."/>
            <person name="Yu Y."/>
            <person name="Kim N.-H."/>
            <person name="Lee O.R."/>
            <person name="Lee T.-H."/>
            <person name="Bashyal P."/>
            <person name="Kim T.-S."/>
            <person name="Lee W.-H."/>
            <person name="Kawkins C."/>
            <person name="Kim C.-K."/>
            <person name="Kim J.S."/>
            <person name="Ahn B.O."/>
            <person name="Rhee S.Y."/>
            <person name="Sohng J.K."/>
        </authorList>
    </citation>
    <scope>NUCLEOTIDE SEQUENCE</scope>
    <source>
        <tissue evidence="1">Leaf</tissue>
    </source>
</reference>